<organism evidence="2 3">
    <name type="scientific">Ilyomonas limi</name>
    <dbReference type="NCBI Taxonomy" id="2575867"/>
    <lineage>
        <taxon>Bacteria</taxon>
        <taxon>Pseudomonadati</taxon>
        <taxon>Bacteroidota</taxon>
        <taxon>Chitinophagia</taxon>
        <taxon>Chitinophagales</taxon>
        <taxon>Chitinophagaceae</taxon>
        <taxon>Ilyomonas</taxon>
    </lineage>
</organism>
<dbReference type="Proteomes" id="UP000305848">
    <property type="component" value="Unassembled WGS sequence"/>
</dbReference>
<keyword evidence="3" id="KW-1185">Reference proteome</keyword>
<dbReference type="AlphaFoldDB" id="A0A4U3KU20"/>
<feature type="transmembrane region" description="Helical" evidence="1">
    <location>
        <begin position="184"/>
        <end position="204"/>
    </location>
</feature>
<name>A0A4U3KU20_9BACT</name>
<dbReference type="EMBL" id="SZQL01000017">
    <property type="protein sequence ID" value="TKK66035.1"/>
    <property type="molecule type" value="Genomic_DNA"/>
</dbReference>
<proteinExistence type="predicted"/>
<dbReference type="OrthoDB" id="9803163at2"/>
<evidence type="ECO:0000313" key="3">
    <source>
        <dbReference type="Proteomes" id="UP000305848"/>
    </source>
</evidence>
<evidence type="ECO:0000256" key="1">
    <source>
        <dbReference type="SAM" id="Phobius"/>
    </source>
</evidence>
<feature type="transmembrane region" description="Helical" evidence="1">
    <location>
        <begin position="89"/>
        <end position="107"/>
    </location>
</feature>
<protein>
    <submittedName>
        <fullName evidence="2">DUF998 domain-containing protein</fullName>
    </submittedName>
</protein>
<feature type="transmembrane region" description="Helical" evidence="1">
    <location>
        <begin position="119"/>
        <end position="138"/>
    </location>
</feature>
<keyword evidence="1" id="KW-0812">Transmembrane</keyword>
<feature type="transmembrane region" description="Helical" evidence="1">
    <location>
        <begin position="24"/>
        <end position="43"/>
    </location>
</feature>
<keyword evidence="1" id="KW-1133">Transmembrane helix</keyword>
<comment type="caution">
    <text evidence="2">The sequence shown here is derived from an EMBL/GenBank/DDBJ whole genome shotgun (WGS) entry which is preliminary data.</text>
</comment>
<feature type="transmembrane region" description="Helical" evidence="1">
    <location>
        <begin position="63"/>
        <end position="82"/>
    </location>
</feature>
<dbReference type="RefSeq" id="WP_137263342.1">
    <property type="nucleotide sequence ID" value="NZ_SZQL01000017.1"/>
</dbReference>
<sequence>MATDSQTPTRPDSLVISYLTLRKLVGLLGISLVPVMVVGSFIFDHTNEIQVSVSAYYHTNMRNALVGIVCGISLFLLSYNGYTWEDAWASKLAGVFALGIAFLPTSATGDKSDIISTLHYITSGIFFAILAYMSIFLFTRSAGNMTPQKKKRNRVYRICGVIMTVCVIGIPVSGIPAIHDHIKSIRPTLILEFLALTAFGISWLTKGEFILEDK</sequence>
<feature type="transmembrane region" description="Helical" evidence="1">
    <location>
        <begin position="158"/>
        <end position="178"/>
    </location>
</feature>
<keyword evidence="1" id="KW-0472">Membrane</keyword>
<accession>A0A4U3KU20</accession>
<gene>
    <name evidence="2" type="ORF">FC093_18715</name>
</gene>
<evidence type="ECO:0000313" key="2">
    <source>
        <dbReference type="EMBL" id="TKK66035.1"/>
    </source>
</evidence>
<reference evidence="2 3" key="1">
    <citation type="submission" date="2019-05" db="EMBL/GenBank/DDBJ databases">
        <title>Panacibacter sp. strain 17mud1-8 Genome sequencing and assembly.</title>
        <authorList>
            <person name="Chhetri G."/>
        </authorList>
    </citation>
    <scope>NUCLEOTIDE SEQUENCE [LARGE SCALE GENOMIC DNA]</scope>
    <source>
        <strain evidence="2 3">17mud1-8</strain>
    </source>
</reference>